<dbReference type="AlphaFoldDB" id="W4V1Q5"/>
<evidence type="ECO:0000313" key="1">
    <source>
        <dbReference type="EMBL" id="GAE86738.1"/>
    </source>
</evidence>
<keyword evidence="2" id="KW-1185">Reference proteome</keyword>
<protein>
    <submittedName>
        <fullName evidence="1">Uncharacterized protein</fullName>
    </submittedName>
</protein>
<comment type="caution">
    <text evidence="1">The sequence shown here is derived from an EMBL/GenBank/DDBJ whole genome shotgun (WGS) entry which is preliminary data.</text>
</comment>
<dbReference type="STRING" id="1294263.JCM21531_59"/>
<dbReference type="Proteomes" id="UP000019109">
    <property type="component" value="Unassembled WGS sequence"/>
</dbReference>
<name>W4V1Q5_9FIRM</name>
<evidence type="ECO:0000313" key="2">
    <source>
        <dbReference type="Proteomes" id="UP000019109"/>
    </source>
</evidence>
<dbReference type="EMBL" id="BAVR01000001">
    <property type="protein sequence ID" value="GAE86738.1"/>
    <property type="molecule type" value="Genomic_DNA"/>
</dbReference>
<proteinExistence type="predicted"/>
<reference evidence="1" key="1">
    <citation type="journal article" date="2014" name="Genome Announc.">
        <title>Draft Genome Sequence of Clostridium straminisolvens Strain JCM 21531T, Isolated from a Cellulose-Degrading Bacterial Community.</title>
        <authorList>
            <person name="Yuki M."/>
            <person name="Oshima K."/>
            <person name="Suda W."/>
            <person name="Sakamoto M."/>
            <person name="Kitamura K."/>
            <person name="Iida T."/>
            <person name="Hattori M."/>
            <person name="Ohkuma M."/>
        </authorList>
    </citation>
    <scope>NUCLEOTIDE SEQUENCE [LARGE SCALE GENOMIC DNA]</scope>
    <source>
        <strain evidence="1">JCM 21531</strain>
    </source>
</reference>
<organism evidence="1 2">
    <name type="scientific">Acetivibrio straminisolvens JCM 21531</name>
    <dbReference type="NCBI Taxonomy" id="1294263"/>
    <lineage>
        <taxon>Bacteria</taxon>
        <taxon>Bacillati</taxon>
        <taxon>Bacillota</taxon>
        <taxon>Clostridia</taxon>
        <taxon>Eubacteriales</taxon>
        <taxon>Oscillospiraceae</taxon>
        <taxon>Acetivibrio</taxon>
    </lineage>
</organism>
<sequence length="53" mass="6545">MAHNEYQDLLSSEKLMKEVIKEKRIDYPRSIRYKTYEQYTIKHIGLELIIWKT</sequence>
<accession>W4V1Q5</accession>
<gene>
    <name evidence="1" type="ORF">JCM21531_59</name>
</gene>